<evidence type="ECO:0000256" key="5">
    <source>
        <dbReference type="ARBA" id="ARBA00023163"/>
    </source>
</evidence>
<keyword evidence="10" id="KW-1185">Reference proteome</keyword>
<dbReference type="PANTHER" id="PTHR35807">
    <property type="entry name" value="TRANSCRIPTIONAL REGULATOR REDD-RELATED"/>
    <property type="match status" value="1"/>
</dbReference>
<proteinExistence type="inferred from homology"/>
<dbReference type="Pfam" id="PF00486">
    <property type="entry name" value="Trans_reg_C"/>
    <property type="match status" value="1"/>
</dbReference>
<evidence type="ECO:0000256" key="1">
    <source>
        <dbReference type="ARBA" id="ARBA00005820"/>
    </source>
</evidence>
<evidence type="ECO:0000259" key="8">
    <source>
        <dbReference type="PROSITE" id="PS51755"/>
    </source>
</evidence>
<organism evidence="9 10">
    <name type="scientific">Streptomyces termitum</name>
    <dbReference type="NCBI Taxonomy" id="67368"/>
    <lineage>
        <taxon>Bacteria</taxon>
        <taxon>Bacillati</taxon>
        <taxon>Actinomycetota</taxon>
        <taxon>Actinomycetes</taxon>
        <taxon>Kitasatosporales</taxon>
        <taxon>Streptomycetaceae</taxon>
        <taxon>Streptomyces</taxon>
    </lineage>
</organism>
<sequence length="274" mass="30587">MRFNLIGPFEIITDEGRSYLPSTPKVCQSLALLLTRPNETVSSDLLIREIWGEAPPKSALTTLQTYIYHARKLFVSEGVMAPERTLLVTRAPGYVIQVDDDEVDVKIFENLITRGQTALHSGEPERAVGLLRQALALWRGPALSNIPAGDVLTGRIVHLEELRIRALQLRIEAETQLGRQRDAIPELSVLVNEYPLNEWFHGQLISALNQSGRRAEALQAYRTLHRILDRELGLEPSPELQRLQLAVLNPPSSPHPSPARRVPSPHGHRTATAV</sequence>
<dbReference type="Proteomes" id="UP000644020">
    <property type="component" value="Unassembled WGS sequence"/>
</dbReference>
<dbReference type="InterPro" id="IPR001867">
    <property type="entry name" value="OmpR/PhoB-type_DNA-bd"/>
</dbReference>
<dbReference type="InterPro" id="IPR016032">
    <property type="entry name" value="Sig_transdc_resp-reg_C-effctor"/>
</dbReference>
<dbReference type="InterPro" id="IPR036388">
    <property type="entry name" value="WH-like_DNA-bd_sf"/>
</dbReference>
<dbReference type="PROSITE" id="PS51755">
    <property type="entry name" value="OMPR_PHOB"/>
    <property type="match status" value="1"/>
</dbReference>
<name>A0A918W7P1_9ACTN</name>
<feature type="domain" description="OmpR/PhoB-type" evidence="8">
    <location>
        <begin position="1"/>
        <end position="98"/>
    </location>
</feature>
<keyword evidence="2" id="KW-0902">Two-component regulatory system</keyword>
<evidence type="ECO:0000256" key="6">
    <source>
        <dbReference type="PROSITE-ProRule" id="PRU01091"/>
    </source>
</evidence>
<dbReference type="FunFam" id="1.25.40.10:FF:000222">
    <property type="entry name" value="SARP family transcriptional regulator"/>
    <property type="match status" value="1"/>
</dbReference>
<accession>A0A918W7P1</accession>
<dbReference type="InterPro" id="IPR011990">
    <property type="entry name" value="TPR-like_helical_dom_sf"/>
</dbReference>
<dbReference type="Gene3D" id="1.25.40.10">
    <property type="entry name" value="Tetratricopeptide repeat domain"/>
    <property type="match status" value="1"/>
</dbReference>
<evidence type="ECO:0000313" key="10">
    <source>
        <dbReference type="Proteomes" id="UP000644020"/>
    </source>
</evidence>
<dbReference type="AlphaFoldDB" id="A0A918W7P1"/>
<dbReference type="Gene3D" id="1.10.10.10">
    <property type="entry name" value="Winged helix-like DNA-binding domain superfamily/Winged helix DNA-binding domain"/>
    <property type="match status" value="1"/>
</dbReference>
<keyword evidence="3" id="KW-0805">Transcription regulation</keyword>
<dbReference type="PANTHER" id="PTHR35807:SF1">
    <property type="entry name" value="TRANSCRIPTIONAL REGULATOR REDD"/>
    <property type="match status" value="1"/>
</dbReference>
<keyword evidence="5" id="KW-0804">Transcription</keyword>
<comment type="similarity">
    <text evidence="1">Belongs to the AfsR/DnrI/RedD regulatory family.</text>
</comment>
<evidence type="ECO:0000256" key="7">
    <source>
        <dbReference type="SAM" id="MobiDB-lite"/>
    </source>
</evidence>
<feature type="region of interest" description="Disordered" evidence="7">
    <location>
        <begin position="248"/>
        <end position="274"/>
    </location>
</feature>
<dbReference type="SUPFAM" id="SSF46894">
    <property type="entry name" value="C-terminal effector domain of the bipartite response regulators"/>
    <property type="match status" value="1"/>
</dbReference>
<gene>
    <name evidence="9" type="ORF">GCM10010305_21260</name>
</gene>
<dbReference type="SMART" id="SM01043">
    <property type="entry name" value="BTAD"/>
    <property type="match status" value="1"/>
</dbReference>
<evidence type="ECO:0000313" key="9">
    <source>
        <dbReference type="EMBL" id="GHA77909.1"/>
    </source>
</evidence>
<evidence type="ECO:0000256" key="2">
    <source>
        <dbReference type="ARBA" id="ARBA00023012"/>
    </source>
</evidence>
<evidence type="ECO:0000256" key="4">
    <source>
        <dbReference type="ARBA" id="ARBA00023125"/>
    </source>
</evidence>
<dbReference type="Pfam" id="PF03704">
    <property type="entry name" value="BTAD"/>
    <property type="match status" value="1"/>
</dbReference>
<dbReference type="EMBL" id="BMUL01000004">
    <property type="protein sequence ID" value="GHA77909.1"/>
    <property type="molecule type" value="Genomic_DNA"/>
</dbReference>
<keyword evidence="4 6" id="KW-0238">DNA-binding</keyword>
<dbReference type="GO" id="GO:0000160">
    <property type="term" value="P:phosphorelay signal transduction system"/>
    <property type="evidence" value="ECO:0007669"/>
    <property type="project" value="UniProtKB-KW"/>
</dbReference>
<dbReference type="CDD" id="cd15831">
    <property type="entry name" value="BTAD"/>
    <property type="match status" value="1"/>
</dbReference>
<comment type="caution">
    <text evidence="9">The sequence shown here is derived from an EMBL/GenBank/DDBJ whole genome shotgun (WGS) entry which is preliminary data.</text>
</comment>
<evidence type="ECO:0000256" key="3">
    <source>
        <dbReference type="ARBA" id="ARBA00023015"/>
    </source>
</evidence>
<feature type="DNA-binding region" description="OmpR/PhoB-type" evidence="6">
    <location>
        <begin position="1"/>
        <end position="98"/>
    </location>
</feature>
<reference evidence="9" key="2">
    <citation type="submission" date="2020-09" db="EMBL/GenBank/DDBJ databases">
        <authorList>
            <person name="Sun Q."/>
            <person name="Ohkuma M."/>
        </authorList>
    </citation>
    <scope>NUCLEOTIDE SEQUENCE</scope>
    <source>
        <strain evidence="9">JCM 4518</strain>
    </source>
</reference>
<protein>
    <recommendedName>
        <fullName evidence="8">OmpR/PhoB-type domain-containing protein</fullName>
    </recommendedName>
</protein>
<dbReference type="InterPro" id="IPR005158">
    <property type="entry name" value="BTAD"/>
</dbReference>
<dbReference type="InterPro" id="IPR051677">
    <property type="entry name" value="AfsR-DnrI-RedD_regulator"/>
</dbReference>
<dbReference type="GO" id="GO:0006355">
    <property type="term" value="P:regulation of DNA-templated transcription"/>
    <property type="evidence" value="ECO:0007669"/>
    <property type="project" value="InterPro"/>
</dbReference>
<dbReference type="SUPFAM" id="SSF48452">
    <property type="entry name" value="TPR-like"/>
    <property type="match status" value="1"/>
</dbReference>
<dbReference type="GO" id="GO:0003677">
    <property type="term" value="F:DNA binding"/>
    <property type="evidence" value="ECO:0007669"/>
    <property type="project" value="UniProtKB-UniRule"/>
</dbReference>
<reference evidence="9" key="1">
    <citation type="journal article" date="2014" name="Int. J. Syst. Evol. Microbiol.">
        <title>Complete genome sequence of Corynebacterium casei LMG S-19264T (=DSM 44701T), isolated from a smear-ripened cheese.</title>
        <authorList>
            <consortium name="US DOE Joint Genome Institute (JGI-PGF)"/>
            <person name="Walter F."/>
            <person name="Albersmeier A."/>
            <person name="Kalinowski J."/>
            <person name="Ruckert C."/>
        </authorList>
    </citation>
    <scope>NUCLEOTIDE SEQUENCE</scope>
    <source>
        <strain evidence="9">JCM 4518</strain>
    </source>
</reference>